<organism evidence="5 6">
    <name type="scientific">Neolecta irregularis (strain DAH-3)</name>
    <dbReference type="NCBI Taxonomy" id="1198029"/>
    <lineage>
        <taxon>Eukaryota</taxon>
        <taxon>Fungi</taxon>
        <taxon>Dikarya</taxon>
        <taxon>Ascomycota</taxon>
        <taxon>Taphrinomycotina</taxon>
        <taxon>Neolectales</taxon>
        <taxon>Neolectaceae</taxon>
        <taxon>Neolecta</taxon>
    </lineage>
</organism>
<dbReference type="Proteomes" id="UP000186594">
    <property type="component" value="Unassembled WGS sequence"/>
</dbReference>
<dbReference type="OMA" id="PPHKEMA"/>
<dbReference type="AlphaFoldDB" id="A0A1U7LGV1"/>
<dbReference type="GO" id="GO:1990904">
    <property type="term" value="C:ribonucleoprotein complex"/>
    <property type="evidence" value="ECO:0007669"/>
    <property type="project" value="UniProtKB-KW"/>
</dbReference>
<dbReference type="InterPro" id="IPR052008">
    <property type="entry name" value="Mitoribosomal_protein_bL33"/>
</dbReference>
<keyword evidence="3" id="KW-0687">Ribonucleoprotein</keyword>
<gene>
    <name evidence="5" type="ORF">NEOLI_004627</name>
</gene>
<comment type="caution">
    <text evidence="5">The sequence shown here is derived from an EMBL/GenBank/DDBJ whole genome shotgun (WGS) entry which is preliminary data.</text>
</comment>
<evidence type="ECO:0000256" key="3">
    <source>
        <dbReference type="ARBA" id="ARBA00023274"/>
    </source>
</evidence>
<evidence type="ECO:0000256" key="2">
    <source>
        <dbReference type="ARBA" id="ARBA00022980"/>
    </source>
</evidence>
<evidence type="ECO:0000313" key="5">
    <source>
        <dbReference type="EMBL" id="OLL21877.1"/>
    </source>
</evidence>
<evidence type="ECO:0000256" key="4">
    <source>
        <dbReference type="SAM" id="MobiDB-lite"/>
    </source>
</evidence>
<evidence type="ECO:0000313" key="6">
    <source>
        <dbReference type="Proteomes" id="UP000186594"/>
    </source>
</evidence>
<sequence length="66" mass="7301">MVIQPNLRLQPPPHKEMAKKAKTRTIIVKLASTALTGYFKTAIRPRASPAIKAVKFDPVGEFSLAR</sequence>
<dbReference type="PANTHER" id="PTHR47037">
    <property type="entry name" value="39S RIBOSOMAL PROTEIN L33, MITOCHONDRIAL"/>
    <property type="match status" value="1"/>
</dbReference>
<reference evidence="5 6" key="1">
    <citation type="submission" date="2016-04" db="EMBL/GenBank/DDBJ databases">
        <title>Evolutionary innovation and constraint leading to complex multicellularity in the Ascomycota.</title>
        <authorList>
            <person name="Cisse O."/>
            <person name="Nguyen A."/>
            <person name="Hewitt D.A."/>
            <person name="Jedd G."/>
            <person name="Stajich J.E."/>
        </authorList>
    </citation>
    <scope>NUCLEOTIDE SEQUENCE [LARGE SCALE GENOMIC DNA]</scope>
    <source>
        <strain evidence="5 6">DAH-3</strain>
    </source>
</reference>
<dbReference type="Gene3D" id="2.20.28.120">
    <property type="entry name" value="Ribosomal protein L33"/>
    <property type="match status" value="1"/>
</dbReference>
<dbReference type="PANTHER" id="PTHR47037:SF1">
    <property type="entry name" value="LARGE RIBOSOMAL SUBUNIT PROTEIN BL33M"/>
    <property type="match status" value="1"/>
</dbReference>
<dbReference type="GO" id="GO:0005840">
    <property type="term" value="C:ribosome"/>
    <property type="evidence" value="ECO:0007669"/>
    <property type="project" value="UniProtKB-KW"/>
</dbReference>
<keyword evidence="2 5" id="KW-0689">Ribosomal protein</keyword>
<feature type="region of interest" description="Disordered" evidence="4">
    <location>
        <begin position="1"/>
        <end position="21"/>
    </location>
</feature>
<dbReference type="GO" id="GO:0005739">
    <property type="term" value="C:mitochondrion"/>
    <property type="evidence" value="ECO:0007669"/>
    <property type="project" value="TreeGrafter"/>
</dbReference>
<keyword evidence="6" id="KW-1185">Reference proteome</keyword>
<accession>A0A1U7LGV1</accession>
<proteinExistence type="inferred from homology"/>
<name>A0A1U7LGV1_NEOID</name>
<comment type="similarity">
    <text evidence="1">Belongs to the bacterial ribosomal protein bL33 family.</text>
</comment>
<protein>
    <submittedName>
        <fullName evidence="5">54S ribosomal protein L39, mitochondrial</fullName>
    </submittedName>
</protein>
<dbReference type="InterPro" id="IPR038584">
    <property type="entry name" value="Ribosomal_bL33_sf"/>
</dbReference>
<dbReference type="EMBL" id="LXFE01004209">
    <property type="protein sequence ID" value="OLL21877.1"/>
    <property type="molecule type" value="Genomic_DNA"/>
</dbReference>
<dbReference type="OrthoDB" id="275534at2759"/>
<evidence type="ECO:0000256" key="1">
    <source>
        <dbReference type="ARBA" id="ARBA00007596"/>
    </source>
</evidence>